<evidence type="ECO:0000313" key="2">
    <source>
        <dbReference type="Proteomes" id="UP000327179"/>
    </source>
</evidence>
<dbReference type="Pfam" id="PF05742">
    <property type="entry name" value="TANGO2"/>
    <property type="match status" value="1"/>
</dbReference>
<keyword evidence="2" id="KW-1185">Reference proteome</keyword>
<evidence type="ECO:0000313" key="1">
    <source>
        <dbReference type="EMBL" id="QEY60709.1"/>
    </source>
</evidence>
<dbReference type="KEGG" id="plal:FXN65_01135"/>
<dbReference type="PANTHER" id="PTHR17985">
    <property type="entry name" value="SER/THR-RICH PROTEIN T10 IN DGCR REGION"/>
    <property type="match status" value="1"/>
</dbReference>
<gene>
    <name evidence="1" type="ORF">FXN65_01135</name>
</gene>
<dbReference type="AlphaFoldDB" id="A0A5J6QJI7"/>
<reference evidence="1 2" key="1">
    <citation type="submission" date="2019-08" db="EMBL/GenBank/DDBJ databases">
        <title>Whole-genome Sequencing of e-waste polymer degrading bacterium Pseudomonas sp. strain PE08.</title>
        <authorList>
            <person name="Kirdat K."/>
            <person name="Debbarma P."/>
            <person name="Narawade N."/>
            <person name="Suyal D."/>
            <person name="Thorat V."/>
            <person name="Shouche Y."/>
            <person name="Goel R."/>
            <person name="Yadav A."/>
        </authorList>
    </citation>
    <scope>NUCLEOTIDE SEQUENCE [LARGE SCALE GENOMIC DNA]</scope>
    <source>
        <strain evidence="1 2">PE08</strain>
    </source>
</reference>
<dbReference type="EMBL" id="CP043311">
    <property type="protein sequence ID" value="QEY60709.1"/>
    <property type="molecule type" value="Genomic_DNA"/>
</dbReference>
<dbReference type="InterPro" id="IPR008551">
    <property type="entry name" value="TANGO2"/>
</dbReference>
<organism evidence="1 2">
    <name type="scientific">Metapseudomonas lalkuanensis</name>
    <dbReference type="NCBI Taxonomy" id="2604832"/>
    <lineage>
        <taxon>Bacteria</taxon>
        <taxon>Pseudomonadati</taxon>
        <taxon>Pseudomonadota</taxon>
        <taxon>Gammaproteobacteria</taxon>
        <taxon>Pseudomonadales</taxon>
        <taxon>Pseudomonadaceae</taxon>
        <taxon>Metapseudomonas</taxon>
    </lineage>
</organism>
<dbReference type="PANTHER" id="PTHR17985:SF8">
    <property type="entry name" value="TRANSPORT AND GOLGI ORGANIZATION PROTEIN 2 HOMOLOG"/>
    <property type="match status" value="1"/>
</dbReference>
<sequence length="250" mass="27197">MCLIVFAWRPGHEVPLVLAANRDEFYARPTLPMAKWEDAPGVIAGRDLEAGGTWLGAGPKGRFAALTNIRDPRTPPVGRTRGELCVQFLRGTMGPGEFLEDALRRAGDYSGFNLLVGDDRELWFLNPRTGGPINLRPGIYGVSNADLDTPWPKVERGKAAIAECLEPASTDALLNLLHDPEVAPDHILPDTGVGLNTERMLSSVFIATRTYGTRASSALVVRADGSRELVERSYGPYGARLGDVRMELTD</sequence>
<name>A0A5J6QJI7_9GAMM</name>
<protein>
    <recommendedName>
        <fullName evidence="3">NRDE family protein</fullName>
    </recommendedName>
</protein>
<evidence type="ECO:0008006" key="3">
    <source>
        <dbReference type="Google" id="ProtNLM"/>
    </source>
</evidence>
<proteinExistence type="predicted"/>
<dbReference type="RefSeq" id="WP_151131260.1">
    <property type="nucleotide sequence ID" value="NZ_CP043311.1"/>
</dbReference>
<accession>A0A5J6QJI7</accession>
<dbReference type="Proteomes" id="UP000327179">
    <property type="component" value="Chromosome"/>
</dbReference>